<organism evidence="1 2">
    <name type="scientific">Cohnella soli</name>
    <dbReference type="NCBI Taxonomy" id="425005"/>
    <lineage>
        <taxon>Bacteria</taxon>
        <taxon>Bacillati</taxon>
        <taxon>Bacillota</taxon>
        <taxon>Bacilli</taxon>
        <taxon>Bacillales</taxon>
        <taxon>Paenibacillaceae</taxon>
        <taxon>Cohnella</taxon>
    </lineage>
</organism>
<protein>
    <submittedName>
        <fullName evidence="1">Nucleotidyltransferase family protein</fullName>
    </submittedName>
</protein>
<accession>A0ABW0HTB1</accession>
<name>A0ABW0HTB1_9BACL</name>
<sequence>MVKNEHRIIQLLIHPQLNNEDTEELKKLLETHMDWATVTGTIITHRVSGIAYRKMRELIGKGFNAFVYPRFYYTFEGIYKLQTVRSAELRRQTEFVCNQLEKEQIKYCVLKGLALSQSVYGDIGVRVSNDTDILVASNQIQSAIQLINHLGYVQGHIDMKSGEIVPASRRDLVIRPMVSHEVIPLLRKIDIQTEWPIHEIDLHFSLDLMTGNRTEQQLQDYLDRRIVIQTEQTGVYSLAWEDHLLFLCVHFYKEAAFDFEVRKCNDLSLYKLCDIAHMLSSSSISIDWDEFAARTDRYGMGKAVWYTLSYVEQIFGCMIPEHIMNLWQTEDESFLHTVYEYNKDKVIIRWTDTIWERVFNMNRAGMLDSSISLA</sequence>
<dbReference type="Pfam" id="PF14907">
    <property type="entry name" value="NTP_transf_5"/>
    <property type="match status" value="1"/>
</dbReference>
<evidence type="ECO:0000313" key="1">
    <source>
        <dbReference type="EMBL" id="MFC5404229.1"/>
    </source>
</evidence>
<comment type="caution">
    <text evidence="1">The sequence shown here is derived from an EMBL/GenBank/DDBJ whole genome shotgun (WGS) entry which is preliminary data.</text>
</comment>
<dbReference type="Proteomes" id="UP001596113">
    <property type="component" value="Unassembled WGS sequence"/>
</dbReference>
<proteinExistence type="predicted"/>
<reference evidence="2" key="1">
    <citation type="journal article" date="2019" name="Int. J. Syst. Evol. Microbiol.">
        <title>The Global Catalogue of Microorganisms (GCM) 10K type strain sequencing project: providing services to taxonomists for standard genome sequencing and annotation.</title>
        <authorList>
            <consortium name="The Broad Institute Genomics Platform"/>
            <consortium name="The Broad Institute Genome Sequencing Center for Infectious Disease"/>
            <person name="Wu L."/>
            <person name="Ma J."/>
        </authorList>
    </citation>
    <scope>NUCLEOTIDE SEQUENCE [LARGE SCALE GENOMIC DNA]</scope>
    <source>
        <strain evidence="2">CGMCC 1.18575</strain>
    </source>
</reference>
<keyword evidence="2" id="KW-1185">Reference proteome</keyword>
<dbReference type="EMBL" id="JBHSMI010000025">
    <property type="protein sequence ID" value="MFC5404229.1"/>
    <property type="molecule type" value="Genomic_DNA"/>
</dbReference>
<gene>
    <name evidence="1" type="ORF">ACFPOF_15910</name>
</gene>
<dbReference type="InterPro" id="IPR039498">
    <property type="entry name" value="NTP_transf_5"/>
</dbReference>
<evidence type="ECO:0000313" key="2">
    <source>
        <dbReference type="Proteomes" id="UP001596113"/>
    </source>
</evidence>
<dbReference type="RefSeq" id="WP_378134299.1">
    <property type="nucleotide sequence ID" value="NZ_JBHSMI010000025.1"/>
</dbReference>